<proteinExistence type="predicted"/>
<dbReference type="EMBL" id="AP017312">
    <property type="protein sequence ID" value="BAU27064.1"/>
    <property type="molecule type" value="Genomic_DNA"/>
</dbReference>
<keyword evidence="2" id="KW-1185">Reference proteome</keyword>
<dbReference type="InterPro" id="IPR000326">
    <property type="entry name" value="PAP2/HPO"/>
</dbReference>
<dbReference type="SUPFAM" id="SSF48317">
    <property type="entry name" value="Acid phosphatase/Vanadium-dependent haloperoxidase"/>
    <property type="match status" value="1"/>
</dbReference>
<accession>A0A0U4WE62</accession>
<evidence type="ECO:0000313" key="1">
    <source>
        <dbReference type="EMBL" id="BAU27064.1"/>
    </source>
</evidence>
<dbReference type="OrthoDB" id="9789113at2"/>
<dbReference type="PANTHER" id="PTHR14969">
    <property type="entry name" value="SPHINGOSINE-1-PHOSPHATE PHOSPHOHYDROLASE"/>
    <property type="match status" value="1"/>
</dbReference>
<organism evidence="1 2">
    <name type="scientific">Aneurinibacillus soli</name>
    <dbReference type="NCBI Taxonomy" id="1500254"/>
    <lineage>
        <taxon>Bacteria</taxon>
        <taxon>Bacillati</taxon>
        <taxon>Bacillota</taxon>
        <taxon>Bacilli</taxon>
        <taxon>Bacillales</taxon>
        <taxon>Paenibacillaceae</taxon>
        <taxon>Aneurinibacillus group</taxon>
        <taxon>Aneurinibacillus</taxon>
    </lineage>
</organism>
<reference evidence="1 2" key="1">
    <citation type="submission" date="2015-12" db="EMBL/GenBank/DDBJ databases">
        <title>Genome sequence of Aneurinibacillus soli.</title>
        <authorList>
            <person name="Lee J.S."/>
            <person name="Lee K.C."/>
            <person name="Kim K.K."/>
            <person name="Lee B.W."/>
        </authorList>
    </citation>
    <scope>NUCLEOTIDE SEQUENCE [LARGE SCALE GENOMIC DNA]</scope>
    <source>
        <strain evidence="1 2">CB4</strain>
    </source>
</reference>
<evidence type="ECO:0000313" key="2">
    <source>
        <dbReference type="Proteomes" id="UP000217696"/>
    </source>
</evidence>
<dbReference type="KEGG" id="asoc:CB4_01233"/>
<keyword evidence="1" id="KW-0378">Hydrolase</keyword>
<name>A0A0U4WE62_9BACL</name>
<dbReference type="RefSeq" id="WP_096464105.1">
    <property type="nucleotide sequence ID" value="NZ_AP017312.1"/>
</dbReference>
<dbReference type="AlphaFoldDB" id="A0A0U4WE62"/>
<gene>
    <name evidence="1" type="primary">ybjG</name>
    <name evidence="1" type="ORF">CB4_01233</name>
</gene>
<dbReference type="Proteomes" id="UP000217696">
    <property type="component" value="Chromosome"/>
</dbReference>
<dbReference type="GO" id="GO:0050380">
    <property type="term" value="F:undecaprenyl-diphosphatase activity"/>
    <property type="evidence" value="ECO:0007669"/>
    <property type="project" value="UniProtKB-EC"/>
</dbReference>
<dbReference type="CDD" id="cd03392">
    <property type="entry name" value="PAP2_like_2"/>
    <property type="match status" value="1"/>
</dbReference>
<dbReference type="Gene3D" id="1.20.144.10">
    <property type="entry name" value="Phosphatidic acid phosphatase type 2/haloperoxidase"/>
    <property type="match status" value="2"/>
</dbReference>
<dbReference type="InterPro" id="IPR036938">
    <property type="entry name" value="PAP2/HPO_sf"/>
</dbReference>
<sequence length="231" mass="25874">MKQTLSRMANKLSPGGSLSVVLTVGAALAVLLLFISTAIVDEVLEKETVQFDQMIYGWLHQMHSEAITADVIFLTNMGSAFRLIPIYVLLVLVLLIWRKREEALMLTFALGGGGALNYVLKQIFRRSRPDVEHLVEAGGYSFPSGHAMVSFIFYGMLAYLVWYYLYEYPIWRYSIPALLVLLGISIGISRVYLGVHYATDVIAGFTIGGIWLIACIVGLRALHWYKEKQSS</sequence>
<protein>
    <submittedName>
        <fullName evidence="1">Putative undecaprenyl-diphosphatase YbjG</fullName>
        <ecNumber evidence="1">3.6.1.27</ecNumber>
    </submittedName>
</protein>
<dbReference type="Pfam" id="PF01569">
    <property type="entry name" value="PAP2"/>
    <property type="match status" value="1"/>
</dbReference>
<dbReference type="PANTHER" id="PTHR14969:SF13">
    <property type="entry name" value="AT30094P"/>
    <property type="match status" value="1"/>
</dbReference>
<dbReference type="EC" id="3.6.1.27" evidence="1"/>
<dbReference type="SMART" id="SM00014">
    <property type="entry name" value="acidPPc"/>
    <property type="match status" value="1"/>
</dbReference>